<reference evidence="2" key="1">
    <citation type="journal article" date="2023" name="G3 (Bethesda)">
        <title>Genome assembly and association tests identify interacting loci associated with vigor, precocity, and sex in interspecific pistachio rootstocks.</title>
        <authorList>
            <person name="Palmer W."/>
            <person name="Jacygrad E."/>
            <person name="Sagayaradj S."/>
            <person name="Cavanaugh K."/>
            <person name="Han R."/>
            <person name="Bertier L."/>
            <person name="Beede B."/>
            <person name="Kafkas S."/>
            <person name="Golino D."/>
            <person name="Preece J."/>
            <person name="Michelmore R."/>
        </authorList>
    </citation>
    <scope>NUCLEOTIDE SEQUENCE [LARGE SCALE GENOMIC DNA]</scope>
</reference>
<dbReference type="Proteomes" id="UP001164250">
    <property type="component" value="Chromosome 3"/>
</dbReference>
<evidence type="ECO:0000313" key="2">
    <source>
        <dbReference type="Proteomes" id="UP001164250"/>
    </source>
</evidence>
<name>A0ACC1BQJ3_9ROSI</name>
<keyword evidence="2" id="KW-1185">Reference proteome</keyword>
<evidence type="ECO:0000313" key="1">
    <source>
        <dbReference type="EMBL" id="KAJ0101392.1"/>
    </source>
</evidence>
<proteinExistence type="predicted"/>
<gene>
    <name evidence="1" type="ORF">Patl1_05147</name>
</gene>
<accession>A0ACC1BQJ3</accession>
<sequence>MKALKNLTLSYVNLSLKSLKFLTNLKFLELIDCNLRDISSLKHLIRLEILSLRNSLFGEFPKELGALTELRLLDLRTFCQLKKLSSNVIQRFSQLEELYVGDCFDKWEDERTRVKGSNASLSEFKSLSKLVVLFLETNTKCLPKDFGFVCNKLLRYDISVNTYTDHVVSESRKKALTIKDIEAPSLITFKALSPTLEYLCLKEVTGCENILPSIDKGGLNKLNSLVLEDCKDLKCIIDTFQMQVPTPTFSNLVKLSLTRLNLLREICCGPCGKLQSLTNLKVRECKSLTCLFTLSLARSLVQLKSLELSDCESLKHLFTREEVDNDRGKEILSESNHVAIVLPNLEKLSIEKLPQLRCIWKGLTYHVNLKNLIDVKVRECKSLTYLFTLSHVRSLVQLKSLEVHGCENLEHLVITEEGDNDEGEDMRCNQLCDIVLSGLKDGFFKNLEELSIYSHGVNVVFQLQGLVTDRQHILSLPNLKTLRLYYWQELEGLCKSPAHLLSLENLITLDIDHCNRLRNIFTPSLARNLLRLQTLYVYDCEELKEIIAEDDEEDQSVLKDNLQPLFFQNLLEIIVVRCPKLRRLFPVTMAQGLQELEKIFVFDNSQFEEVFGHENVAGIMDHKRIVLRQLNWLSLKALPSLTNFCQDGYHFIFPSMSSKLGSVLIVKDCPKIATRFSLGEDKSVHAEAKDEKGYHPTGGNLKHAHDCLPGHVVRPRESYSRVYKAFC</sequence>
<comment type="caution">
    <text evidence="1">The sequence shown here is derived from an EMBL/GenBank/DDBJ whole genome shotgun (WGS) entry which is preliminary data.</text>
</comment>
<protein>
    <submittedName>
        <fullName evidence="1">Uncharacterized protein</fullName>
    </submittedName>
</protein>
<organism evidence="1 2">
    <name type="scientific">Pistacia atlantica</name>
    <dbReference type="NCBI Taxonomy" id="434234"/>
    <lineage>
        <taxon>Eukaryota</taxon>
        <taxon>Viridiplantae</taxon>
        <taxon>Streptophyta</taxon>
        <taxon>Embryophyta</taxon>
        <taxon>Tracheophyta</taxon>
        <taxon>Spermatophyta</taxon>
        <taxon>Magnoliopsida</taxon>
        <taxon>eudicotyledons</taxon>
        <taxon>Gunneridae</taxon>
        <taxon>Pentapetalae</taxon>
        <taxon>rosids</taxon>
        <taxon>malvids</taxon>
        <taxon>Sapindales</taxon>
        <taxon>Anacardiaceae</taxon>
        <taxon>Pistacia</taxon>
    </lineage>
</organism>
<dbReference type="EMBL" id="CM047899">
    <property type="protein sequence ID" value="KAJ0101392.1"/>
    <property type="molecule type" value="Genomic_DNA"/>
</dbReference>